<dbReference type="GO" id="GO:0016747">
    <property type="term" value="F:acyltransferase activity, transferring groups other than amino-acyl groups"/>
    <property type="evidence" value="ECO:0007669"/>
    <property type="project" value="InterPro"/>
</dbReference>
<dbReference type="CDD" id="cd04301">
    <property type="entry name" value="NAT_SF"/>
    <property type="match status" value="1"/>
</dbReference>
<dbReference type="KEGG" id="muh:HYN43_012265"/>
<reference evidence="2 3" key="1">
    <citation type="submission" date="2018-10" db="EMBL/GenBank/DDBJ databases">
        <title>Genome sequencing of Mucilaginibacter sp. HYN0043.</title>
        <authorList>
            <person name="Kim M."/>
            <person name="Yi H."/>
        </authorList>
    </citation>
    <scope>NUCLEOTIDE SEQUENCE [LARGE SCALE GENOMIC DNA]</scope>
    <source>
        <strain evidence="2 3">HYN0043</strain>
    </source>
</reference>
<keyword evidence="3" id="KW-1185">Reference proteome</keyword>
<dbReference type="SUPFAM" id="SSF55729">
    <property type="entry name" value="Acyl-CoA N-acyltransferases (Nat)"/>
    <property type="match status" value="1"/>
</dbReference>
<keyword evidence="2" id="KW-0808">Transferase</keyword>
<evidence type="ECO:0000259" key="1">
    <source>
        <dbReference type="PROSITE" id="PS51186"/>
    </source>
</evidence>
<dbReference type="EMBL" id="CP032869">
    <property type="protein sequence ID" value="AYL96014.1"/>
    <property type="molecule type" value="Genomic_DNA"/>
</dbReference>
<name>A0A494VMY6_9SPHI</name>
<proteinExistence type="predicted"/>
<dbReference type="Gene3D" id="3.40.630.30">
    <property type="match status" value="1"/>
</dbReference>
<sequence>MHNAGYRIERLTEERLPDLTRLHEAVYQKNITPDFFKRKYNTAFTGVMYVGFLAYDGNRPAAFYGVIPCFIDCKGEKVLAAQSADTMTHPNHRGKGLFIELAELTYQLCRNEGIRTLFGFPNQNSLPGFVNKLDWQIGGNMECFIIPVKTLPLQKLADKFPFLKNLYNGFVKRRLKPYLSPRNGIRNSVIDEGYAGVKRDPDYVDYKTNYTNSFTIKVDTTLVWFKINDGLFIGDIDLALNDLDKIIPQLQKIAGKLGLQKIIFQADKRTVLYMLLKNHAQPIPSFPTIIKNLGADLPVHKMAFTFADIDIF</sequence>
<organism evidence="2 3">
    <name type="scientific">Mucilaginibacter celer</name>
    <dbReference type="NCBI Taxonomy" id="2305508"/>
    <lineage>
        <taxon>Bacteria</taxon>
        <taxon>Pseudomonadati</taxon>
        <taxon>Bacteroidota</taxon>
        <taxon>Sphingobacteriia</taxon>
        <taxon>Sphingobacteriales</taxon>
        <taxon>Sphingobacteriaceae</taxon>
        <taxon>Mucilaginibacter</taxon>
    </lineage>
</organism>
<protein>
    <submittedName>
        <fullName evidence="2">GNAT family N-acetyltransferase</fullName>
    </submittedName>
</protein>
<feature type="domain" description="N-acetyltransferase" evidence="1">
    <location>
        <begin position="6"/>
        <end position="192"/>
    </location>
</feature>
<accession>A0A494VMY6</accession>
<gene>
    <name evidence="2" type="ORF">HYN43_012265</name>
</gene>
<dbReference type="RefSeq" id="WP_119409621.1">
    <property type="nucleotide sequence ID" value="NZ_CP032869.1"/>
</dbReference>
<dbReference type="InterPro" id="IPR016181">
    <property type="entry name" value="Acyl_CoA_acyltransferase"/>
</dbReference>
<dbReference type="OrthoDB" id="9792929at2"/>
<evidence type="ECO:0000313" key="2">
    <source>
        <dbReference type="EMBL" id="AYL96014.1"/>
    </source>
</evidence>
<dbReference type="PROSITE" id="PS51186">
    <property type="entry name" value="GNAT"/>
    <property type="match status" value="1"/>
</dbReference>
<dbReference type="Pfam" id="PF13527">
    <property type="entry name" value="Acetyltransf_9"/>
    <property type="match status" value="1"/>
</dbReference>
<dbReference type="AlphaFoldDB" id="A0A494VMY6"/>
<evidence type="ECO:0000313" key="3">
    <source>
        <dbReference type="Proteomes" id="UP000270046"/>
    </source>
</evidence>
<dbReference type="Proteomes" id="UP000270046">
    <property type="component" value="Chromosome"/>
</dbReference>
<dbReference type="InterPro" id="IPR000182">
    <property type="entry name" value="GNAT_dom"/>
</dbReference>